<dbReference type="InterPro" id="IPR001650">
    <property type="entry name" value="Helicase_C-like"/>
</dbReference>
<comment type="similarity">
    <text evidence="1">Belongs to the helicase family. RAD25/XPB subfamily.</text>
</comment>
<feature type="domain" description="Helicase ATP-binding" evidence="10">
    <location>
        <begin position="87"/>
        <end position="248"/>
    </location>
</feature>
<dbReference type="Proteomes" id="UP001500420">
    <property type="component" value="Unassembled WGS sequence"/>
</dbReference>
<comment type="catalytic activity">
    <reaction evidence="9">
        <text>ATP + H2O = ADP + phosphate + H(+)</text>
        <dbReference type="Rhea" id="RHEA:13065"/>
        <dbReference type="ChEBI" id="CHEBI:15377"/>
        <dbReference type="ChEBI" id="CHEBI:15378"/>
        <dbReference type="ChEBI" id="CHEBI:30616"/>
        <dbReference type="ChEBI" id="CHEBI:43474"/>
        <dbReference type="ChEBI" id="CHEBI:456216"/>
        <dbReference type="EC" id="5.6.2.4"/>
    </reaction>
</comment>
<evidence type="ECO:0000256" key="1">
    <source>
        <dbReference type="ARBA" id="ARBA00006637"/>
    </source>
</evidence>
<dbReference type="PANTHER" id="PTHR11274">
    <property type="entry name" value="RAD25/XP-B DNA REPAIR HELICASE"/>
    <property type="match status" value="1"/>
</dbReference>
<dbReference type="EMBL" id="BAAADV010000001">
    <property type="protein sequence ID" value="GAA0661826.1"/>
    <property type="molecule type" value="Genomic_DNA"/>
</dbReference>
<keyword evidence="6" id="KW-0413">Isomerase</keyword>
<name>A0AAV3T4J3_9EURY</name>
<gene>
    <name evidence="12" type="ORF">GCM10009020_02640</name>
</gene>
<dbReference type="PROSITE" id="PS51192">
    <property type="entry name" value="HELICASE_ATP_BIND_1"/>
    <property type="match status" value="1"/>
</dbReference>
<dbReference type="AlphaFoldDB" id="A0AAV3T4J3"/>
<dbReference type="SMART" id="SM00487">
    <property type="entry name" value="DEXDc"/>
    <property type="match status" value="1"/>
</dbReference>
<dbReference type="GO" id="GO:0140097">
    <property type="term" value="F:catalytic activity, acting on DNA"/>
    <property type="evidence" value="ECO:0007669"/>
    <property type="project" value="UniProtKB-ARBA"/>
</dbReference>
<dbReference type="Pfam" id="PF18458">
    <property type="entry name" value="XPB_DRD"/>
    <property type="match status" value="1"/>
</dbReference>
<dbReference type="CDD" id="cd18789">
    <property type="entry name" value="SF2_C_XPB"/>
    <property type="match status" value="1"/>
</dbReference>
<dbReference type="InterPro" id="IPR032438">
    <property type="entry name" value="ERCC3_RAD25_C"/>
</dbReference>
<evidence type="ECO:0000256" key="8">
    <source>
        <dbReference type="ARBA" id="ARBA00034808"/>
    </source>
</evidence>
<dbReference type="Pfam" id="PF04851">
    <property type="entry name" value="ResIII"/>
    <property type="match status" value="1"/>
</dbReference>
<organism evidence="12 13">
    <name type="scientific">Natronoarchaeum mannanilyticum</name>
    <dbReference type="NCBI Taxonomy" id="926360"/>
    <lineage>
        <taxon>Archaea</taxon>
        <taxon>Methanobacteriati</taxon>
        <taxon>Methanobacteriota</taxon>
        <taxon>Stenosarchaea group</taxon>
        <taxon>Halobacteria</taxon>
        <taxon>Halobacteriales</taxon>
        <taxon>Natronoarchaeaceae</taxon>
    </lineage>
</organism>
<evidence type="ECO:0000259" key="10">
    <source>
        <dbReference type="PROSITE" id="PS51192"/>
    </source>
</evidence>
<dbReference type="Pfam" id="PF00271">
    <property type="entry name" value="Helicase_C"/>
    <property type="match status" value="1"/>
</dbReference>
<dbReference type="InterPro" id="IPR040699">
    <property type="entry name" value="XPB_DRD"/>
</dbReference>
<keyword evidence="3" id="KW-0378">Hydrolase</keyword>
<evidence type="ECO:0000256" key="4">
    <source>
        <dbReference type="ARBA" id="ARBA00022806"/>
    </source>
</evidence>
<evidence type="ECO:0000313" key="12">
    <source>
        <dbReference type="EMBL" id="GAA0661826.1"/>
    </source>
</evidence>
<dbReference type="InterPro" id="IPR050615">
    <property type="entry name" value="ATP-dep_DNA_Helicase"/>
</dbReference>
<protein>
    <recommendedName>
        <fullName evidence="8">DNA 3'-5' helicase</fullName>
        <ecNumber evidence="8">5.6.2.4</ecNumber>
    </recommendedName>
</protein>
<dbReference type="SUPFAM" id="SSF52540">
    <property type="entry name" value="P-loop containing nucleoside triphosphate hydrolases"/>
    <property type="match status" value="1"/>
</dbReference>
<evidence type="ECO:0000256" key="6">
    <source>
        <dbReference type="ARBA" id="ARBA00023235"/>
    </source>
</evidence>
<dbReference type="InterPro" id="IPR006935">
    <property type="entry name" value="Helicase/UvrB_N"/>
</dbReference>
<comment type="catalytic activity">
    <reaction evidence="7">
        <text>Couples ATP hydrolysis with the unwinding of duplex DNA by translocating in the 3'-5' direction.</text>
        <dbReference type="EC" id="5.6.2.4"/>
    </reaction>
</comment>
<keyword evidence="13" id="KW-1185">Reference proteome</keyword>
<evidence type="ECO:0000256" key="9">
    <source>
        <dbReference type="ARBA" id="ARBA00048988"/>
    </source>
</evidence>
<dbReference type="PANTHER" id="PTHR11274:SF0">
    <property type="entry name" value="GENERAL TRANSCRIPTION AND DNA REPAIR FACTOR IIH HELICASE SUBUNIT XPB"/>
    <property type="match status" value="1"/>
</dbReference>
<evidence type="ECO:0000256" key="7">
    <source>
        <dbReference type="ARBA" id="ARBA00034617"/>
    </source>
</evidence>
<evidence type="ECO:0000259" key="11">
    <source>
        <dbReference type="PROSITE" id="PS51194"/>
    </source>
</evidence>
<dbReference type="InterPro" id="IPR027417">
    <property type="entry name" value="P-loop_NTPase"/>
</dbReference>
<accession>A0AAV3T4J3</accession>
<dbReference type="EC" id="5.6.2.4" evidence="8"/>
<evidence type="ECO:0000256" key="5">
    <source>
        <dbReference type="ARBA" id="ARBA00022840"/>
    </source>
</evidence>
<proteinExistence type="inferred from homology"/>
<dbReference type="Gene3D" id="3.40.1170.30">
    <property type="match status" value="1"/>
</dbReference>
<dbReference type="RefSeq" id="WP_343772013.1">
    <property type="nucleotide sequence ID" value="NZ_BAAADV010000001.1"/>
</dbReference>
<sequence length="467" mass="51582">MIALSFEEGTLRIGGDGADAVPHAEYDARSKTYRAPAHRYGAIRDWLDERGTEYDDRVLDLPEMPELASSYQLREYQTEALDAWREEGSGSAPRRGVLELPTGSGKTVIGVAAIADLSTPTLVVVPTIDLLEQWREELETEFGAGDGKGGSDVRTGSAAGVDLGQLGGGVQRVGPITVATYDSAYLRADELGDRFGLVVFDEVHHLGGEGYREIARLLAAPARLGLTATFERPDDAHEVVAELVGPVVHSLDPDELAGEYLSPYDVRRLSVELTDAEREKYERNQEMFTDYLARSNIQLRSGSDYQELVKRSGSDPAAREALLAKQRAREIMMSCDAKIDALAEILDRHRGERTIVFTAHNDFAYRIAERFLVPAITHRTATRERREIIEKFRAGEYTRVVTSNVLDEGIDVPDASVAVVLSGSGSEREFTQRLGRILRPSEETDRALLYEVIADDTAEEGVASRRR</sequence>
<dbReference type="InterPro" id="IPR014001">
    <property type="entry name" value="Helicase_ATP-bd"/>
</dbReference>
<comment type="caution">
    <text evidence="12">The sequence shown here is derived from an EMBL/GenBank/DDBJ whole genome shotgun (WGS) entry which is preliminary data.</text>
</comment>
<dbReference type="SMART" id="SM00490">
    <property type="entry name" value="HELICc"/>
    <property type="match status" value="1"/>
</dbReference>
<dbReference type="GO" id="GO:0005524">
    <property type="term" value="F:ATP binding"/>
    <property type="evidence" value="ECO:0007669"/>
    <property type="project" value="UniProtKB-KW"/>
</dbReference>
<keyword evidence="4 12" id="KW-0347">Helicase</keyword>
<feature type="domain" description="Helicase C-terminal" evidence="11">
    <location>
        <begin position="338"/>
        <end position="467"/>
    </location>
</feature>
<reference evidence="12 13" key="1">
    <citation type="journal article" date="2019" name="Int. J. Syst. Evol. Microbiol.">
        <title>The Global Catalogue of Microorganisms (GCM) 10K type strain sequencing project: providing services to taxonomists for standard genome sequencing and annotation.</title>
        <authorList>
            <consortium name="The Broad Institute Genomics Platform"/>
            <consortium name="The Broad Institute Genome Sequencing Center for Infectious Disease"/>
            <person name="Wu L."/>
            <person name="Ma J."/>
        </authorList>
    </citation>
    <scope>NUCLEOTIDE SEQUENCE [LARGE SCALE GENOMIC DNA]</scope>
    <source>
        <strain evidence="12 13">JCM 16328</strain>
    </source>
</reference>
<dbReference type="CDD" id="cd17926">
    <property type="entry name" value="DEXHc_RE"/>
    <property type="match status" value="1"/>
</dbReference>
<dbReference type="PROSITE" id="PS51194">
    <property type="entry name" value="HELICASE_CTER"/>
    <property type="match status" value="1"/>
</dbReference>
<evidence type="ECO:0000256" key="2">
    <source>
        <dbReference type="ARBA" id="ARBA00022741"/>
    </source>
</evidence>
<dbReference type="Gene3D" id="3.40.50.300">
    <property type="entry name" value="P-loop containing nucleotide triphosphate hydrolases"/>
    <property type="match status" value="2"/>
</dbReference>
<evidence type="ECO:0000313" key="13">
    <source>
        <dbReference type="Proteomes" id="UP001500420"/>
    </source>
</evidence>
<dbReference type="GO" id="GO:0016787">
    <property type="term" value="F:hydrolase activity"/>
    <property type="evidence" value="ECO:0007669"/>
    <property type="project" value="UniProtKB-KW"/>
</dbReference>
<keyword evidence="2" id="KW-0547">Nucleotide-binding</keyword>
<dbReference type="GO" id="GO:0004386">
    <property type="term" value="F:helicase activity"/>
    <property type="evidence" value="ECO:0007669"/>
    <property type="project" value="UniProtKB-KW"/>
</dbReference>
<evidence type="ECO:0000256" key="3">
    <source>
        <dbReference type="ARBA" id="ARBA00022801"/>
    </source>
</evidence>
<dbReference type="GO" id="GO:0003677">
    <property type="term" value="F:DNA binding"/>
    <property type="evidence" value="ECO:0007669"/>
    <property type="project" value="InterPro"/>
</dbReference>
<keyword evidence="5" id="KW-0067">ATP-binding</keyword>